<dbReference type="RefSeq" id="WP_207365351.1">
    <property type="nucleotide sequence ID" value="NZ_JAFMYV010000007.1"/>
</dbReference>
<sequence>MKNYFLFIIILIIFSCSKEKSIVTPDKNVECRTISIIYGTSYRYEFTYDAKNELITARKVSPFLEKSYKIGYDNNGRAISMVETQIDSTEYKIFGVRKYTIPYMIEYGTGKLPLTYYMYDAPDVRHVLRYNTQGQLLRDTYSFNKTDSIYYRYEYNPSGNRIASFAYEPVKRIEWKQVSSVTFDTSKNSYANLGLIGYLMNFDVYSSNNVISGNTHYIDGSEYQSYNYSYSYSKDNLPVKGTYKLTEKGNILYNLEGSYQYNCP</sequence>
<organism evidence="1 2">
    <name type="scientific">Fibrella rubiginis</name>
    <dbReference type="NCBI Taxonomy" id="2817060"/>
    <lineage>
        <taxon>Bacteria</taxon>
        <taxon>Pseudomonadati</taxon>
        <taxon>Bacteroidota</taxon>
        <taxon>Cytophagia</taxon>
        <taxon>Cytophagales</taxon>
        <taxon>Spirosomataceae</taxon>
        <taxon>Fibrella</taxon>
    </lineage>
</organism>
<protein>
    <submittedName>
        <fullName evidence="1">Uncharacterized protein</fullName>
    </submittedName>
</protein>
<evidence type="ECO:0000313" key="1">
    <source>
        <dbReference type="EMBL" id="MBO0937806.1"/>
    </source>
</evidence>
<dbReference type="EMBL" id="JAFMYV010000007">
    <property type="protein sequence ID" value="MBO0937806.1"/>
    <property type="molecule type" value="Genomic_DNA"/>
</dbReference>
<keyword evidence="2" id="KW-1185">Reference proteome</keyword>
<dbReference type="Proteomes" id="UP000664034">
    <property type="component" value="Unassembled WGS sequence"/>
</dbReference>
<dbReference type="AlphaFoldDB" id="A0A939GJA9"/>
<comment type="caution">
    <text evidence="1">The sequence shown here is derived from an EMBL/GenBank/DDBJ whole genome shotgun (WGS) entry which is preliminary data.</text>
</comment>
<proteinExistence type="predicted"/>
<accession>A0A939GJA9</accession>
<name>A0A939GJA9_9BACT</name>
<gene>
    <name evidence="1" type="ORF">J2I47_14700</name>
</gene>
<evidence type="ECO:0000313" key="2">
    <source>
        <dbReference type="Proteomes" id="UP000664034"/>
    </source>
</evidence>
<reference evidence="1" key="1">
    <citation type="submission" date="2021-03" db="EMBL/GenBank/DDBJ databases">
        <title>Fibrella sp. HMF5335 genome sequencing and assembly.</title>
        <authorList>
            <person name="Kang H."/>
            <person name="Kim H."/>
            <person name="Bae S."/>
            <person name="Joh K."/>
        </authorList>
    </citation>
    <scope>NUCLEOTIDE SEQUENCE</scope>
    <source>
        <strain evidence="1">HMF5335</strain>
    </source>
</reference>
<dbReference type="PROSITE" id="PS51257">
    <property type="entry name" value="PROKAR_LIPOPROTEIN"/>
    <property type="match status" value="1"/>
</dbReference>